<protein>
    <submittedName>
        <fullName evidence="1">Uncharacterized protein</fullName>
    </submittedName>
</protein>
<keyword evidence="2" id="KW-1185">Reference proteome</keyword>
<proteinExistence type="predicted"/>
<accession>A0ACC0WU69</accession>
<dbReference type="Proteomes" id="UP001163321">
    <property type="component" value="Chromosome 1"/>
</dbReference>
<evidence type="ECO:0000313" key="1">
    <source>
        <dbReference type="EMBL" id="KAI9921927.1"/>
    </source>
</evidence>
<evidence type="ECO:0000313" key="2">
    <source>
        <dbReference type="Proteomes" id="UP001163321"/>
    </source>
</evidence>
<dbReference type="EMBL" id="CM047580">
    <property type="protein sequence ID" value="KAI9921927.1"/>
    <property type="molecule type" value="Genomic_DNA"/>
</dbReference>
<comment type="caution">
    <text evidence="1">The sequence shown here is derived from an EMBL/GenBank/DDBJ whole genome shotgun (WGS) entry which is preliminary data.</text>
</comment>
<gene>
    <name evidence="1" type="ORF">PsorP6_002741</name>
</gene>
<reference evidence="1 2" key="1">
    <citation type="journal article" date="2022" name="bioRxiv">
        <title>The genome of the oomycete Peronosclerospora sorghi, a cosmopolitan pathogen of maize and sorghum, is inflated with dispersed pseudogenes.</title>
        <authorList>
            <person name="Fletcher K."/>
            <person name="Martin F."/>
            <person name="Isakeit T."/>
            <person name="Cavanaugh K."/>
            <person name="Magill C."/>
            <person name="Michelmore R."/>
        </authorList>
    </citation>
    <scope>NUCLEOTIDE SEQUENCE [LARGE SCALE GENOMIC DNA]</scope>
    <source>
        <strain evidence="1">P6</strain>
    </source>
</reference>
<sequence>MLADCVAKKETMSHKIGSAQRQSVADASFQEAKSGRTHHSEITESTNPICQRELLCESDFTIAIRQIIQQQTYGSCKTLTAYEGHIFGMGFYKISTSSSSVGV</sequence>
<organism evidence="1 2">
    <name type="scientific">Peronosclerospora sorghi</name>
    <dbReference type="NCBI Taxonomy" id="230839"/>
    <lineage>
        <taxon>Eukaryota</taxon>
        <taxon>Sar</taxon>
        <taxon>Stramenopiles</taxon>
        <taxon>Oomycota</taxon>
        <taxon>Peronosporomycetes</taxon>
        <taxon>Peronosporales</taxon>
        <taxon>Peronosporaceae</taxon>
        <taxon>Peronosclerospora</taxon>
    </lineage>
</organism>
<name>A0ACC0WU69_9STRA</name>